<keyword evidence="3" id="KW-1185">Reference proteome</keyword>
<accession>A0A1Y2L7I1</accession>
<dbReference type="AlphaFoldDB" id="A0A1Y2L7I1"/>
<dbReference type="OrthoDB" id="7191115at2"/>
<comment type="caution">
    <text evidence="2">The sequence shown here is derived from an EMBL/GenBank/DDBJ whole genome shotgun (WGS) entry which is preliminary data.</text>
</comment>
<evidence type="ECO:0000256" key="1">
    <source>
        <dbReference type="ARBA" id="ARBA00022649"/>
    </source>
</evidence>
<dbReference type="EMBL" id="JFKB01000015">
    <property type="protein sequence ID" value="OSQ45339.1"/>
    <property type="molecule type" value="Genomic_DNA"/>
</dbReference>
<keyword evidence="1" id="KW-1277">Toxin-antitoxin system</keyword>
<protein>
    <submittedName>
        <fullName evidence="2">Post-segregation antitoxin CcdA</fullName>
    </submittedName>
</protein>
<dbReference type="InterPro" id="IPR009956">
    <property type="entry name" value="Post-segregation_anti-tox_CcdA"/>
</dbReference>
<proteinExistence type="predicted"/>
<dbReference type="Proteomes" id="UP000193396">
    <property type="component" value="Unassembled WGS sequence"/>
</dbReference>
<reference evidence="2 3" key="1">
    <citation type="submission" date="2014-03" db="EMBL/GenBank/DDBJ databases">
        <title>The draft genome sequence of Thalassospira alkalitolerans JCM 18968.</title>
        <authorList>
            <person name="Lai Q."/>
            <person name="Shao Z."/>
        </authorList>
    </citation>
    <scope>NUCLEOTIDE SEQUENCE [LARGE SCALE GENOMIC DNA]</scope>
    <source>
        <strain evidence="2 3">JCM 18968</strain>
    </source>
</reference>
<organism evidence="2 3">
    <name type="scientific">Thalassospira alkalitolerans</name>
    <dbReference type="NCBI Taxonomy" id="1293890"/>
    <lineage>
        <taxon>Bacteria</taxon>
        <taxon>Pseudomonadati</taxon>
        <taxon>Pseudomonadota</taxon>
        <taxon>Alphaproteobacteria</taxon>
        <taxon>Rhodospirillales</taxon>
        <taxon>Thalassospiraceae</taxon>
        <taxon>Thalassospira</taxon>
    </lineage>
</organism>
<sequence>MRIVATKALRKATNVSLEAELLKMAKKLGINISRSAEEGLHEAVAKRQAELWKQENRAAIQASNAYVENHGIPLAAHRKF</sequence>
<dbReference type="Pfam" id="PF07362">
    <property type="entry name" value="CcdA"/>
    <property type="match status" value="1"/>
</dbReference>
<dbReference type="STRING" id="1293890.TALK_17935"/>
<name>A0A1Y2L7I1_9PROT</name>
<evidence type="ECO:0000313" key="3">
    <source>
        <dbReference type="Proteomes" id="UP000193396"/>
    </source>
</evidence>
<gene>
    <name evidence="2" type="ORF">TALK_17935</name>
</gene>
<dbReference type="RefSeq" id="WP_085620525.1">
    <property type="nucleotide sequence ID" value="NZ_JFKB01000015.1"/>
</dbReference>
<evidence type="ECO:0000313" key="2">
    <source>
        <dbReference type="EMBL" id="OSQ45339.1"/>
    </source>
</evidence>